<keyword evidence="1" id="KW-1133">Transmembrane helix</keyword>
<keyword evidence="1" id="KW-0472">Membrane</keyword>
<feature type="transmembrane region" description="Helical" evidence="1">
    <location>
        <begin position="148"/>
        <end position="169"/>
    </location>
</feature>
<feature type="transmembrane region" description="Helical" evidence="1">
    <location>
        <begin position="52"/>
        <end position="70"/>
    </location>
</feature>
<dbReference type="Pfam" id="PF17248">
    <property type="entry name" value="DUF5317"/>
    <property type="match status" value="1"/>
</dbReference>
<accession>A0A7X0SCP1</accession>
<dbReference type="EMBL" id="JACKWY010000002">
    <property type="protein sequence ID" value="MBB6713812.1"/>
    <property type="molecule type" value="Genomic_DNA"/>
</dbReference>
<proteinExistence type="predicted"/>
<dbReference type="RefSeq" id="WP_185163549.1">
    <property type="nucleotide sequence ID" value="NZ_JACKWY010000002.1"/>
</dbReference>
<keyword evidence="1" id="KW-0812">Transmembrane</keyword>
<protein>
    <submittedName>
        <fullName evidence="2">DUF5317 family protein</fullName>
    </submittedName>
</protein>
<evidence type="ECO:0000256" key="1">
    <source>
        <dbReference type="SAM" id="Phobius"/>
    </source>
</evidence>
<dbReference type="InterPro" id="IPR035168">
    <property type="entry name" value="DUF5317"/>
</dbReference>
<comment type="caution">
    <text evidence="2">The sequence shown here is derived from an EMBL/GenBank/DDBJ whole genome shotgun (WGS) entry which is preliminary data.</text>
</comment>
<name>A0A7X0SCP1_9CLOT</name>
<dbReference type="AlphaFoldDB" id="A0A7X0SCP1"/>
<sequence>MVETIIIALIVAKIKDYKIKPLFKTWAIYPVIFMELVSLVIQICIFNEYYEVIKYAGILKTIYLCSYLPLIFKYEQYISAIVGSIVMVVGGLLNNLAMYVNNGMMPVFPKLSYVTGYATVESFNKVNDIHILGNSETKLKFLTDVFDIGYSILSLGDVFIRFYVFIIIFKSIKHINRTVDINSEKNTENLNIQIH</sequence>
<evidence type="ECO:0000313" key="3">
    <source>
        <dbReference type="Proteomes" id="UP000585258"/>
    </source>
</evidence>
<organism evidence="2 3">
    <name type="scientific">Clostridium gasigenes</name>
    <dbReference type="NCBI Taxonomy" id="94869"/>
    <lineage>
        <taxon>Bacteria</taxon>
        <taxon>Bacillati</taxon>
        <taxon>Bacillota</taxon>
        <taxon>Clostridia</taxon>
        <taxon>Eubacteriales</taxon>
        <taxon>Clostridiaceae</taxon>
        <taxon>Clostridium</taxon>
    </lineage>
</organism>
<evidence type="ECO:0000313" key="2">
    <source>
        <dbReference type="EMBL" id="MBB6713812.1"/>
    </source>
</evidence>
<gene>
    <name evidence="2" type="ORF">H7E68_03545</name>
</gene>
<feature type="transmembrane region" description="Helical" evidence="1">
    <location>
        <begin position="77"/>
        <end position="100"/>
    </location>
</feature>
<reference evidence="2 3" key="1">
    <citation type="submission" date="2020-08" db="EMBL/GenBank/DDBJ databases">
        <title>Clostridia isolated from Swiss meat.</title>
        <authorList>
            <person name="Wambui J."/>
            <person name="Stevens M.J.A."/>
            <person name="Stephan R."/>
        </authorList>
    </citation>
    <scope>NUCLEOTIDE SEQUENCE [LARGE SCALE GENOMIC DNA]</scope>
    <source>
        <strain evidence="2 3">CM001</strain>
    </source>
</reference>
<dbReference type="Proteomes" id="UP000585258">
    <property type="component" value="Unassembled WGS sequence"/>
</dbReference>
<feature type="transmembrane region" description="Helical" evidence="1">
    <location>
        <begin position="26"/>
        <end position="46"/>
    </location>
</feature>